<keyword evidence="3" id="KW-1185">Reference proteome</keyword>
<protein>
    <submittedName>
        <fullName evidence="2">Uncharacterized protein</fullName>
    </submittedName>
</protein>
<feature type="compositionally biased region" description="Polar residues" evidence="1">
    <location>
        <begin position="796"/>
        <end position="805"/>
    </location>
</feature>
<organism evidence="2 3">
    <name type="scientific">Ceratopteris richardii</name>
    <name type="common">Triangle waterfern</name>
    <dbReference type="NCBI Taxonomy" id="49495"/>
    <lineage>
        <taxon>Eukaryota</taxon>
        <taxon>Viridiplantae</taxon>
        <taxon>Streptophyta</taxon>
        <taxon>Embryophyta</taxon>
        <taxon>Tracheophyta</taxon>
        <taxon>Polypodiopsida</taxon>
        <taxon>Polypodiidae</taxon>
        <taxon>Polypodiales</taxon>
        <taxon>Pteridineae</taxon>
        <taxon>Pteridaceae</taxon>
        <taxon>Parkerioideae</taxon>
        <taxon>Ceratopteris</taxon>
    </lineage>
</organism>
<evidence type="ECO:0000313" key="3">
    <source>
        <dbReference type="Proteomes" id="UP000825935"/>
    </source>
</evidence>
<proteinExistence type="predicted"/>
<dbReference type="EMBL" id="CM035414">
    <property type="protein sequence ID" value="KAH7428469.1"/>
    <property type="molecule type" value="Genomic_DNA"/>
</dbReference>
<feature type="region of interest" description="Disordered" evidence="1">
    <location>
        <begin position="1121"/>
        <end position="1140"/>
    </location>
</feature>
<evidence type="ECO:0000313" key="2">
    <source>
        <dbReference type="EMBL" id="KAH7428469.1"/>
    </source>
</evidence>
<feature type="compositionally biased region" description="Basic and acidic residues" evidence="1">
    <location>
        <begin position="1121"/>
        <end position="1134"/>
    </location>
</feature>
<dbReference type="PANTHER" id="PTHR34805">
    <property type="entry name" value="PROTEIN MODIFIER OF SNC1 1"/>
    <property type="match status" value="1"/>
</dbReference>
<sequence length="1285" mass="139177">MARSRGVTPTAPKPINLPSQKLESHQLIPDVEIVPRGTCCWGSIGRSPPCGENIDHTGSACLLSGIDGTVDEEVEEPTYSSLSDDVQSPVEEQDSTLCAGISSSPASFNDDITPVGSYMGCDCASDGYAKAADVESSFLAQDVDTFSENVTCPFTSETDPSSLVNPCQHIASGKMEEQCLSVKDFEQCTERCPHTSGSRTDEESSRGPQDFGYFEGFYNAQVPCVGVDACHPKGQGMIFGSGFKALEIPQHYSILGVPYYDSVKDKEIVVITMVGNPGFGSYPSYPAFPGQHNGAMVYGNTTLEFGHFEHCVRPEVTSNMSSFCPEVNYKDGWNNYNVPNNLEGVNGFCSPTFSSLNLNTASEEHGILKRNGKPKHAYRNRKAREASGVLAPERRVTLLTKVSQHEIVISDTQTKMKPSLIRKAKSKSGQEFFPLDSTEVSPVVQSTREDGREFAAHGSHNIPIPTVKSSGIIHDLQCCALQPTTCQQVSESNGTYKEDIMVERSYTLDALPISSRNGPCMVQTSHQVLDEASVPVMLYKMNKESEEIVHSAPLMSSELPDTISTSAVSATSNEDVVLVSSSESDARILDSEHPVPPNSKASPGTVSLITAASEDQSLSVHVQEPLPSTDSQAISQVSVPENKICESKILQKIEEVPIHTCPSMPDESVLIANGCTNDSELVVSSKVGEICTVALSNMSSKLVSGQTANNCLNGCEPSTVSTGSDEHALAVVQALHPKRSTRVWRPKTFTNAIKKGQNGSKPNHEGSRQKIYESSREIPGESLYISFNESWISSPSGNDSTVENVLSSPSRDPPDSLSNSYNSESSDETGVLILCPVEATHDDLLICEGHKNMTEDSVNNVVEPTQRVCQNGSLEVLGSPVKEVLDRAHNSQLKTIPCGRVKKWRPKLASNCGHEHTAENGTVGKTGEMTKCSNTTDCELSDHSALASGLLSLQINNKGSGNNHTSSKHAQKVPVKICGKLGSVSSASFFIMDVCSYYCTSCEGNTCLCGQSKLSVEVSEADLVVPSSASKVSGDSQKVDKFQHLSSDNCKNFSCPASKEQSTEDNFCVCTTRSSLAKAVNESFRLGKSTCPIMKDGEEKSHRWRVVGKQPHQQKLFPVNEHKEASDCQPDGKSKQSVSFQSNASQVSWKVKQPFMGAVFSKGSTGQLEGKVSDSNGSTGEVEGSLSGPVDVKKQDDRKPFSMKPNFLNDDIKKAAPLQCSQPFNLMDMEHVKVRERIHLLAVDDNCYSLNKNGRMHGSHNEFHVHKKVERKGWVVKHVNTPLKA</sequence>
<dbReference type="GO" id="GO:0040029">
    <property type="term" value="P:epigenetic regulation of gene expression"/>
    <property type="evidence" value="ECO:0007669"/>
    <property type="project" value="TreeGrafter"/>
</dbReference>
<reference evidence="2" key="1">
    <citation type="submission" date="2021-08" db="EMBL/GenBank/DDBJ databases">
        <title>WGS assembly of Ceratopteris richardii.</title>
        <authorList>
            <person name="Marchant D.B."/>
            <person name="Chen G."/>
            <person name="Jenkins J."/>
            <person name="Shu S."/>
            <person name="Leebens-Mack J."/>
            <person name="Grimwood J."/>
            <person name="Schmutz J."/>
            <person name="Soltis P."/>
            <person name="Soltis D."/>
            <person name="Chen Z.-H."/>
        </authorList>
    </citation>
    <scope>NUCLEOTIDE SEQUENCE</scope>
    <source>
        <strain evidence="2">Whitten #5841</strain>
        <tissue evidence="2">Leaf</tissue>
    </source>
</reference>
<evidence type="ECO:0000256" key="1">
    <source>
        <dbReference type="SAM" id="MobiDB-lite"/>
    </source>
</evidence>
<dbReference type="OrthoDB" id="1939715at2759"/>
<feature type="region of interest" description="Disordered" evidence="1">
    <location>
        <begin position="796"/>
        <end position="825"/>
    </location>
</feature>
<feature type="compositionally biased region" description="Polar residues" evidence="1">
    <location>
        <begin position="1163"/>
        <end position="1179"/>
    </location>
</feature>
<feature type="compositionally biased region" description="Low complexity" evidence="1">
    <location>
        <begin position="806"/>
        <end position="824"/>
    </location>
</feature>
<dbReference type="Proteomes" id="UP000825935">
    <property type="component" value="Chromosome 9"/>
</dbReference>
<dbReference type="InterPro" id="IPR038808">
    <property type="entry name" value="MOS1-like"/>
</dbReference>
<feature type="compositionally biased region" description="Basic and acidic residues" evidence="1">
    <location>
        <begin position="762"/>
        <end position="774"/>
    </location>
</feature>
<comment type="caution">
    <text evidence="2">The sequence shown here is derived from an EMBL/GenBank/DDBJ whole genome shotgun (WGS) entry which is preliminary data.</text>
</comment>
<dbReference type="PANTHER" id="PTHR34805:SF1">
    <property type="entry name" value="PROTEIN MODIFIER OF SNC1 1"/>
    <property type="match status" value="1"/>
</dbReference>
<accession>A0A8T2U7F7</accession>
<feature type="region of interest" description="Disordered" evidence="1">
    <location>
        <begin position="746"/>
        <end position="774"/>
    </location>
</feature>
<feature type="region of interest" description="Disordered" evidence="1">
    <location>
        <begin position="1163"/>
        <end position="1198"/>
    </location>
</feature>
<gene>
    <name evidence="2" type="ORF">KP509_09G003000</name>
</gene>
<name>A0A8T2U7F7_CERRI</name>